<dbReference type="InterPro" id="IPR000836">
    <property type="entry name" value="PRTase_dom"/>
</dbReference>
<dbReference type="EC" id="2.4.2.22" evidence="5"/>
<dbReference type="InterPro" id="IPR010079">
    <property type="entry name" value="Xanthine_PRibTrfase"/>
</dbReference>
<dbReference type="PANTHER" id="PTHR43864:SF1">
    <property type="entry name" value="XANTHINE PHOSPHORIBOSYLTRANSFERASE"/>
    <property type="match status" value="1"/>
</dbReference>
<evidence type="ECO:0000256" key="5">
    <source>
        <dbReference type="NCBIfam" id="TIGR01744"/>
    </source>
</evidence>
<name>A0ABW3WG47_9RHOO</name>
<dbReference type="SUPFAM" id="SSF53271">
    <property type="entry name" value="PRTase-like"/>
    <property type="match status" value="1"/>
</dbReference>
<dbReference type="PANTHER" id="PTHR43864">
    <property type="entry name" value="HYPOXANTHINE/GUANINE PHOSPHORIBOSYLTRANSFERASE"/>
    <property type="match status" value="1"/>
</dbReference>
<dbReference type="NCBIfam" id="TIGR01744">
    <property type="entry name" value="XPRTase"/>
    <property type="match status" value="1"/>
</dbReference>
<sequence length="205" mass="21870">MNNAAALNTPSLTAPYGPLVRRIEAEATVIGDQILKIDHFLNHRIEPAFITEMGRELARRVGRFEPSVILTAEASGIAPGLVVAQALGVPLVYAKKYAPQVESPAIARIIPSPTKGGETKLVLSQRYIVPGDRVVIVDDFLSNGRTAVALIEMAREAGAEVLCASFIVEKRFKQGHGAIEAEGVPVSTLAQVEALENGRAVLSQP</sequence>
<comment type="caution">
    <text evidence="7">The sequence shown here is derived from an EMBL/GenBank/DDBJ whole genome shotgun (WGS) entry which is preliminary data.</text>
</comment>
<keyword evidence="1" id="KW-0963">Cytoplasm</keyword>
<evidence type="ECO:0000313" key="8">
    <source>
        <dbReference type="Proteomes" id="UP001597158"/>
    </source>
</evidence>
<evidence type="ECO:0000256" key="3">
    <source>
        <dbReference type="ARBA" id="ARBA00022679"/>
    </source>
</evidence>
<dbReference type="GO" id="GO:0000310">
    <property type="term" value="F:xanthine phosphoribosyltransferase activity"/>
    <property type="evidence" value="ECO:0007669"/>
    <property type="project" value="UniProtKB-EC"/>
</dbReference>
<dbReference type="Pfam" id="PF00156">
    <property type="entry name" value="Pribosyltran"/>
    <property type="match status" value="1"/>
</dbReference>
<dbReference type="CDD" id="cd06223">
    <property type="entry name" value="PRTases_typeI"/>
    <property type="match status" value="1"/>
</dbReference>
<keyword evidence="2 7" id="KW-0328">Glycosyltransferase</keyword>
<accession>A0ABW3WG47</accession>
<evidence type="ECO:0000256" key="4">
    <source>
        <dbReference type="ARBA" id="ARBA00022726"/>
    </source>
</evidence>
<gene>
    <name evidence="7" type="primary">xpt</name>
    <name evidence="7" type="ORF">ACFQ4M_09140</name>
</gene>
<proteinExistence type="predicted"/>
<evidence type="ECO:0000256" key="2">
    <source>
        <dbReference type="ARBA" id="ARBA00022676"/>
    </source>
</evidence>
<dbReference type="RefSeq" id="WP_002929804.1">
    <property type="nucleotide sequence ID" value="NZ_JARQZE010000005.1"/>
</dbReference>
<protein>
    <recommendedName>
        <fullName evidence="5">Xanthine phosphoribosyltransferase</fullName>
        <ecNumber evidence="5">2.4.2.22</ecNumber>
    </recommendedName>
</protein>
<dbReference type="InterPro" id="IPR029057">
    <property type="entry name" value="PRTase-like"/>
</dbReference>
<dbReference type="Gene3D" id="3.40.50.2020">
    <property type="match status" value="1"/>
</dbReference>
<feature type="domain" description="Phosphoribosyltransferase" evidence="6">
    <location>
        <begin position="62"/>
        <end position="167"/>
    </location>
</feature>
<reference evidence="8" key="1">
    <citation type="journal article" date="2019" name="Int. J. Syst. Evol. Microbiol.">
        <title>The Global Catalogue of Microorganisms (GCM) 10K type strain sequencing project: providing services to taxonomists for standard genome sequencing and annotation.</title>
        <authorList>
            <consortium name="The Broad Institute Genomics Platform"/>
            <consortium name="The Broad Institute Genome Sequencing Center for Infectious Disease"/>
            <person name="Wu L."/>
            <person name="Ma J."/>
        </authorList>
    </citation>
    <scope>NUCLEOTIDE SEQUENCE [LARGE SCALE GENOMIC DNA]</scope>
    <source>
        <strain evidence="8">CCUG 48884</strain>
    </source>
</reference>
<evidence type="ECO:0000256" key="1">
    <source>
        <dbReference type="ARBA" id="ARBA00022490"/>
    </source>
</evidence>
<dbReference type="Proteomes" id="UP001597158">
    <property type="component" value="Unassembled WGS sequence"/>
</dbReference>
<dbReference type="EMBL" id="JBHTMC010000020">
    <property type="protein sequence ID" value="MFD1263748.1"/>
    <property type="molecule type" value="Genomic_DNA"/>
</dbReference>
<evidence type="ECO:0000259" key="6">
    <source>
        <dbReference type="Pfam" id="PF00156"/>
    </source>
</evidence>
<keyword evidence="8" id="KW-1185">Reference proteome</keyword>
<evidence type="ECO:0000313" key="7">
    <source>
        <dbReference type="EMBL" id="MFD1263748.1"/>
    </source>
</evidence>
<keyword evidence="4" id="KW-0660">Purine salvage</keyword>
<keyword evidence="3 7" id="KW-0808">Transferase</keyword>
<organism evidence="7 8">
    <name type="scientific">Thauera mechernichensis</name>
    <dbReference type="NCBI Taxonomy" id="82788"/>
    <lineage>
        <taxon>Bacteria</taxon>
        <taxon>Pseudomonadati</taxon>
        <taxon>Pseudomonadota</taxon>
        <taxon>Betaproteobacteria</taxon>
        <taxon>Rhodocyclales</taxon>
        <taxon>Zoogloeaceae</taxon>
        <taxon>Thauera</taxon>
    </lineage>
</organism>
<dbReference type="InterPro" id="IPR050118">
    <property type="entry name" value="Pur/Pyrimidine_PRTase"/>
</dbReference>